<evidence type="ECO:0000256" key="1">
    <source>
        <dbReference type="SAM" id="MobiDB-lite"/>
    </source>
</evidence>
<keyword evidence="5" id="KW-1185">Reference proteome</keyword>
<keyword evidence="2" id="KW-0812">Transmembrane</keyword>
<dbReference type="InterPro" id="IPR026004">
    <property type="entry name" value="Septum_form"/>
</dbReference>
<keyword evidence="2" id="KW-1133">Transmembrane helix</keyword>
<feature type="compositionally biased region" description="Basic and acidic residues" evidence="1">
    <location>
        <begin position="303"/>
        <end position="316"/>
    </location>
</feature>
<name>A0A2V4BFC3_9PSEU</name>
<proteinExistence type="predicted"/>
<evidence type="ECO:0000256" key="2">
    <source>
        <dbReference type="SAM" id="Phobius"/>
    </source>
</evidence>
<dbReference type="AlphaFoldDB" id="A0A2V4BFC3"/>
<sequence length="363" mass="39224">MSDEPERFPLTRSTLRARVLMVGVFVGALVAMSLSWVFSWGLETPEDRARQAQELAVARREAAFSSPPGSCLTWDKADASDVRKVSCTTEHLFEVVGVVNISDEYPRNARHPDEQTWRTIAQQRCGQSAGEYLKKPLDPFGKLTVGVLRPDRQQWAQGDRKLHCGLQWVAPGGEMQPLTQPAAEINQSNVWEPGTCLGLVGKTVGDPVPCSQEHSYEIIGLVDLAEEFEGFPPPDKQKTWLDRRCSAIAKRYTGGADLGKQGLILSWDVRERPSWKAGSTLVNCKVAATLEDKSGLAPVRGSVHKDAAPPEKDSGAGDRGNGDAGDNGDSQDGGDRNGGGRGGENQNGPGQGEQLPQQNQDGG</sequence>
<feature type="transmembrane region" description="Helical" evidence="2">
    <location>
        <begin position="20"/>
        <end position="42"/>
    </location>
</feature>
<feature type="domain" description="Septum formation-related" evidence="3">
    <location>
        <begin position="69"/>
        <end position="284"/>
    </location>
</feature>
<evidence type="ECO:0000259" key="3">
    <source>
        <dbReference type="Pfam" id="PF13845"/>
    </source>
</evidence>
<feature type="region of interest" description="Disordered" evidence="1">
    <location>
        <begin position="297"/>
        <end position="363"/>
    </location>
</feature>
<evidence type="ECO:0000313" key="4">
    <source>
        <dbReference type="EMBL" id="PXY32749.1"/>
    </source>
</evidence>
<organism evidence="4 5">
    <name type="scientific">Prauserella muralis</name>
    <dbReference type="NCBI Taxonomy" id="588067"/>
    <lineage>
        <taxon>Bacteria</taxon>
        <taxon>Bacillati</taxon>
        <taxon>Actinomycetota</taxon>
        <taxon>Actinomycetes</taxon>
        <taxon>Pseudonocardiales</taxon>
        <taxon>Pseudonocardiaceae</taxon>
        <taxon>Prauserella</taxon>
    </lineage>
</organism>
<feature type="compositionally biased region" description="Gly residues" evidence="1">
    <location>
        <begin position="336"/>
        <end position="351"/>
    </location>
</feature>
<evidence type="ECO:0000313" key="5">
    <source>
        <dbReference type="Proteomes" id="UP000249915"/>
    </source>
</evidence>
<keyword evidence="2" id="KW-0472">Membrane</keyword>
<dbReference type="EMBL" id="MASW01000001">
    <property type="protein sequence ID" value="PXY32749.1"/>
    <property type="molecule type" value="Genomic_DNA"/>
</dbReference>
<dbReference type="Pfam" id="PF13845">
    <property type="entry name" value="Septum_form"/>
    <property type="match status" value="1"/>
</dbReference>
<dbReference type="Proteomes" id="UP000249915">
    <property type="component" value="Unassembled WGS sequence"/>
</dbReference>
<comment type="caution">
    <text evidence="4">The sequence shown here is derived from an EMBL/GenBank/DDBJ whole genome shotgun (WGS) entry which is preliminary data.</text>
</comment>
<accession>A0A2V4BFC3</accession>
<dbReference type="RefSeq" id="WP_245992350.1">
    <property type="nucleotide sequence ID" value="NZ_MASW01000001.1"/>
</dbReference>
<reference evidence="4 5" key="1">
    <citation type="submission" date="2016-07" db="EMBL/GenBank/DDBJ databases">
        <title>Draft genome sequence of Prauserella muralis DSM 45305, isolated from a mould-covered wall in an indoor environment.</title>
        <authorList>
            <person name="Ruckert C."/>
            <person name="Albersmeier A."/>
            <person name="Jiang C.-L."/>
            <person name="Jiang Y."/>
            <person name="Kalinowski J."/>
            <person name="Schneider O."/>
            <person name="Winkler A."/>
            <person name="Zotchev S.B."/>
        </authorList>
    </citation>
    <scope>NUCLEOTIDE SEQUENCE [LARGE SCALE GENOMIC DNA]</scope>
    <source>
        <strain evidence="4 5">DSM 45305</strain>
    </source>
</reference>
<protein>
    <recommendedName>
        <fullName evidence="3">Septum formation-related domain-containing protein</fullName>
    </recommendedName>
</protein>
<gene>
    <name evidence="4" type="ORF">BAY60_05675</name>
</gene>
<feature type="compositionally biased region" description="Low complexity" evidence="1">
    <location>
        <begin position="352"/>
        <end position="363"/>
    </location>
</feature>